<dbReference type="InterPro" id="IPR052016">
    <property type="entry name" value="Bact_Sigma-Reg"/>
</dbReference>
<evidence type="ECO:0000259" key="3">
    <source>
        <dbReference type="SMART" id="SM00331"/>
    </source>
</evidence>
<dbReference type="InterPro" id="IPR001932">
    <property type="entry name" value="PPM-type_phosphatase-like_dom"/>
</dbReference>
<evidence type="ECO:0000256" key="2">
    <source>
        <dbReference type="SAM" id="Phobius"/>
    </source>
</evidence>
<dbReference type="Gene3D" id="3.60.40.10">
    <property type="entry name" value="PPM-type phosphatase domain"/>
    <property type="match status" value="1"/>
</dbReference>
<accession>A0ABS3SFM9</accession>
<keyword evidence="2" id="KW-0812">Transmembrane</keyword>
<organism evidence="4 5">
    <name type="scientific">Cellulomonas fengjieae</name>
    <dbReference type="NCBI Taxonomy" id="2819978"/>
    <lineage>
        <taxon>Bacteria</taxon>
        <taxon>Bacillati</taxon>
        <taxon>Actinomycetota</taxon>
        <taxon>Actinomycetes</taxon>
        <taxon>Micrococcales</taxon>
        <taxon>Cellulomonadaceae</taxon>
        <taxon>Cellulomonas</taxon>
    </lineage>
</organism>
<sequence>MTCGYARAVERARAGSARVPLTRASAALRRWSQRSQVTLTAVLLLVAGLLTVGIAADPDWVPPATFLLLEVVAVFLLRLRPLAVLGGTVLVCAWGLWWWGAESITPGFLAVLTLSVVAIGVFARERQRLGLRGAPGDRMLVDLRDRLAAHGRVPPLPAGWRVDSEIRSAHAEGFSGDFMVAGTRAGGTTLEIVLVDVSGKGMGAGVRSLQLSGAFGGLLGALPREEFLGAANGYLLAQAWAEGFATAIHVVVDLRTGDFTVSSAGHPPAMQLHAGSGRMELLDTVGAPALGVVADLRCAALTGRLDQGDVLLLYTDGLIEARGGDLEQGIDRLMGAADRVLAPGRGSAAAVLAGVRAGDDDDRAVVLIQRA</sequence>
<evidence type="ECO:0000313" key="4">
    <source>
        <dbReference type="EMBL" id="MBO3084549.1"/>
    </source>
</evidence>
<feature type="domain" description="PPM-type phosphatase" evidence="3">
    <location>
        <begin position="170"/>
        <end position="370"/>
    </location>
</feature>
<feature type="transmembrane region" description="Helical" evidence="2">
    <location>
        <begin position="60"/>
        <end position="77"/>
    </location>
</feature>
<dbReference type="Proteomes" id="UP000678317">
    <property type="component" value="Unassembled WGS sequence"/>
</dbReference>
<keyword evidence="2" id="KW-0472">Membrane</keyword>
<feature type="transmembrane region" description="Helical" evidence="2">
    <location>
        <begin position="106"/>
        <end position="123"/>
    </location>
</feature>
<dbReference type="SUPFAM" id="SSF81606">
    <property type="entry name" value="PP2C-like"/>
    <property type="match status" value="1"/>
</dbReference>
<dbReference type="PANTHER" id="PTHR43156">
    <property type="entry name" value="STAGE II SPORULATION PROTEIN E-RELATED"/>
    <property type="match status" value="1"/>
</dbReference>
<evidence type="ECO:0000313" key="5">
    <source>
        <dbReference type="Proteomes" id="UP000678317"/>
    </source>
</evidence>
<reference evidence="4 5" key="1">
    <citation type="submission" date="2021-03" db="EMBL/GenBank/DDBJ databases">
        <title>novel species in genus Cellulomonas.</title>
        <authorList>
            <person name="Zhang G."/>
        </authorList>
    </citation>
    <scope>NUCLEOTIDE SEQUENCE [LARGE SCALE GENOMIC DNA]</scope>
    <source>
        <strain evidence="5">zg-ZUI188</strain>
    </source>
</reference>
<dbReference type="EMBL" id="JAGFBM010000003">
    <property type="protein sequence ID" value="MBO3084549.1"/>
    <property type="molecule type" value="Genomic_DNA"/>
</dbReference>
<evidence type="ECO:0000256" key="1">
    <source>
        <dbReference type="ARBA" id="ARBA00022801"/>
    </source>
</evidence>
<dbReference type="PANTHER" id="PTHR43156:SF2">
    <property type="entry name" value="STAGE II SPORULATION PROTEIN E"/>
    <property type="match status" value="1"/>
</dbReference>
<proteinExistence type="predicted"/>
<keyword evidence="2" id="KW-1133">Transmembrane helix</keyword>
<comment type="caution">
    <text evidence="4">The sequence shown here is derived from an EMBL/GenBank/DDBJ whole genome shotgun (WGS) entry which is preliminary data.</text>
</comment>
<keyword evidence="5" id="KW-1185">Reference proteome</keyword>
<gene>
    <name evidence="4" type="ORF">J4035_07845</name>
</gene>
<protein>
    <submittedName>
        <fullName evidence="4">Serine/threonine-protein phosphatase</fullName>
    </submittedName>
</protein>
<name>A0ABS3SFM9_9CELL</name>
<dbReference type="Pfam" id="PF07228">
    <property type="entry name" value="SpoIIE"/>
    <property type="match status" value="1"/>
</dbReference>
<keyword evidence="1" id="KW-0378">Hydrolase</keyword>
<dbReference type="SMART" id="SM00331">
    <property type="entry name" value="PP2C_SIG"/>
    <property type="match status" value="1"/>
</dbReference>
<feature type="transmembrane region" description="Helical" evidence="2">
    <location>
        <begin position="37"/>
        <end position="54"/>
    </location>
</feature>
<feature type="transmembrane region" description="Helical" evidence="2">
    <location>
        <begin position="82"/>
        <end position="100"/>
    </location>
</feature>
<dbReference type="InterPro" id="IPR036457">
    <property type="entry name" value="PPM-type-like_dom_sf"/>
</dbReference>